<keyword evidence="2" id="KW-0503">Monooxygenase</keyword>
<organism evidence="5 6">
    <name type="scientific">Lithospermum erythrorhizon</name>
    <name type="common">Purple gromwell</name>
    <name type="synonym">Lithospermum officinale var. erythrorhizon</name>
    <dbReference type="NCBI Taxonomy" id="34254"/>
    <lineage>
        <taxon>Eukaryota</taxon>
        <taxon>Viridiplantae</taxon>
        <taxon>Streptophyta</taxon>
        <taxon>Embryophyta</taxon>
        <taxon>Tracheophyta</taxon>
        <taxon>Spermatophyta</taxon>
        <taxon>Magnoliopsida</taxon>
        <taxon>eudicotyledons</taxon>
        <taxon>Gunneridae</taxon>
        <taxon>Pentapetalae</taxon>
        <taxon>asterids</taxon>
        <taxon>lamiids</taxon>
        <taxon>Boraginales</taxon>
        <taxon>Boraginaceae</taxon>
        <taxon>Boraginoideae</taxon>
        <taxon>Lithospermeae</taxon>
        <taxon>Lithospermum</taxon>
    </lineage>
</organism>
<dbReference type="InterPro" id="IPR036188">
    <property type="entry name" value="FAD/NAD-bd_sf"/>
</dbReference>
<accession>A0AAV3QLR7</accession>
<keyword evidence="6" id="KW-1185">Reference proteome</keyword>
<dbReference type="Proteomes" id="UP001454036">
    <property type="component" value="Unassembled WGS sequence"/>
</dbReference>
<dbReference type="EMBL" id="BAABME010005219">
    <property type="protein sequence ID" value="GAA0164995.1"/>
    <property type="molecule type" value="Genomic_DNA"/>
</dbReference>
<evidence type="ECO:0000313" key="6">
    <source>
        <dbReference type="Proteomes" id="UP001454036"/>
    </source>
</evidence>
<dbReference type="GO" id="GO:0071949">
    <property type="term" value="F:FAD binding"/>
    <property type="evidence" value="ECO:0007669"/>
    <property type="project" value="InterPro"/>
</dbReference>
<dbReference type="SUPFAM" id="SSF51905">
    <property type="entry name" value="FAD/NAD(P)-binding domain"/>
    <property type="match status" value="1"/>
</dbReference>
<dbReference type="InterPro" id="IPR044560">
    <property type="entry name" value="MOase"/>
</dbReference>
<dbReference type="PANTHER" id="PTHR45934">
    <property type="entry name" value="FAD/NAD(P)-BINDING OXIDOREDUCTASE FAMILY PROTEIN"/>
    <property type="match status" value="1"/>
</dbReference>
<dbReference type="GO" id="GO:0004497">
    <property type="term" value="F:monooxygenase activity"/>
    <property type="evidence" value="ECO:0007669"/>
    <property type="project" value="UniProtKB-KW"/>
</dbReference>
<comment type="similarity">
    <text evidence="3">Belongs to the 3-hydroxybenzoate 6-hydroxylase family.</text>
</comment>
<sequence>MGGGSRGAAACRAGRRSRFGGSQGLKVRNTEEGRLERGLGVFSTEERQRGLAVCTLGPRTSSPSVLREKAAELLKTFPSDFQTVVDRAPDDCIVKSPLVDRWLWPGITPPPSKGNIVLIGDAWHPMTPNLGQGACCALEDSVVLAKKLGEALNGNSSVEDAFKSYAKERWSHVFPITVSANLVGKFFQSESQIVCSLRNNIVIPKLFSLKQLSQKLEFEHKHLK</sequence>
<proteinExistence type="inferred from homology"/>
<dbReference type="PANTHER" id="PTHR45934:SF9">
    <property type="entry name" value="FAD_NAD(P)-BINDING OXIDOREDUCTASE FAMILY PROTEIN"/>
    <property type="match status" value="1"/>
</dbReference>
<dbReference type="Pfam" id="PF01494">
    <property type="entry name" value="FAD_binding_3"/>
    <property type="match status" value="1"/>
</dbReference>
<keyword evidence="1" id="KW-0560">Oxidoreductase</keyword>
<evidence type="ECO:0000256" key="2">
    <source>
        <dbReference type="ARBA" id="ARBA00023033"/>
    </source>
</evidence>
<dbReference type="AlphaFoldDB" id="A0AAV3QLR7"/>
<comment type="caution">
    <text evidence="5">The sequence shown here is derived from an EMBL/GenBank/DDBJ whole genome shotgun (WGS) entry which is preliminary data.</text>
</comment>
<protein>
    <submittedName>
        <fullName evidence="5">Oxidoreductase</fullName>
    </submittedName>
</protein>
<name>A0AAV3QLR7_LITER</name>
<dbReference type="Gene3D" id="3.50.50.60">
    <property type="entry name" value="FAD/NAD(P)-binding domain"/>
    <property type="match status" value="1"/>
</dbReference>
<reference evidence="5 6" key="1">
    <citation type="submission" date="2024-01" db="EMBL/GenBank/DDBJ databases">
        <title>The complete chloroplast genome sequence of Lithospermum erythrorhizon: insights into the phylogenetic relationship among Boraginaceae species and the maternal lineages of purple gromwells.</title>
        <authorList>
            <person name="Okada T."/>
            <person name="Watanabe K."/>
        </authorList>
    </citation>
    <scope>NUCLEOTIDE SEQUENCE [LARGE SCALE GENOMIC DNA]</scope>
</reference>
<evidence type="ECO:0000256" key="3">
    <source>
        <dbReference type="ARBA" id="ARBA00024018"/>
    </source>
</evidence>
<dbReference type="InterPro" id="IPR002938">
    <property type="entry name" value="FAD-bd"/>
</dbReference>
<evidence type="ECO:0000256" key="1">
    <source>
        <dbReference type="ARBA" id="ARBA00023002"/>
    </source>
</evidence>
<evidence type="ECO:0000259" key="4">
    <source>
        <dbReference type="Pfam" id="PF01494"/>
    </source>
</evidence>
<feature type="domain" description="FAD-binding" evidence="4">
    <location>
        <begin position="108"/>
        <end position="171"/>
    </location>
</feature>
<gene>
    <name evidence="5" type="ORF">LIER_20505</name>
</gene>
<evidence type="ECO:0000313" key="5">
    <source>
        <dbReference type="EMBL" id="GAA0164995.1"/>
    </source>
</evidence>